<dbReference type="EMBL" id="JBHMEA010000051">
    <property type="protein sequence ID" value="MFB9233685.1"/>
    <property type="molecule type" value="Genomic_DNA"/>
</dbReference>
<sequence length="199" mass="22425">MFGEIFWNETRSSDSSPVKIDEGVTIRRLVKNDVGLLREFFRGLSKPTLFWRFMSPVHEISEKLLHQLADTKHDRHYALIAEHEENGHRRTIAEARYVRDQTDPAKCEFAISIADEMQGRGLGSVLLQFLEKHASINGVLEMTAETLRENTAMVRLAKGAGYSVVTNFADPRMVKLKKALNQSDPASQGLPHTHAKIAA</sequence>
<dbReference type="Proteomes" id="UP001589683">
    <property type="component" value="Unassembled WGS sequence"/>
</dbReference>
<dbReference type="InterPro" id="IPR000182">
    <property type="entry name" value="GNAT_dom"/>
</dbReference>
<dbReference type="InterPro" id="IPR016181">
    <property type="entry name" value="Acyl_CoA_acyltransferase"/>
</dbReference>
<dbReference type="CDD" id="cd04301">
    <property type="entry name" value="NAT_SF"/>
    <property type="match status" value="1"/>
</dbReference>
<dbReference type="GO" id="GO:0016746">
    <property type="term" value="F:acyltransferase activity"/>
    <property type="evidence" value="ECO:0007669"/>
    <property type="project" value="UniProtKB-KW"/>
</dbReference>
<feature type="domain" description="N-acetyltransferase" evidence="1">
    <location>
        <begin position="24"/>
        <end position="181"/>
    </location>
</feature>
<accession>A0ABV5JJQ5</accession>
<organism evidence="2 3">
    <name type="scientific">Pseudohalocynthiibacter aestuariivivens</name>
    <dbReference type="NCBI Taxonomy" id="1591409"/>
    <lineage>
        <taxon>Bacteria</taxon>
        <taxon>Pseudomonadati</taxon>
        <taxon>Pseudomonadota</taxon>
        <taxon>Alphaproteobacteria</taxon>
        <taxon>Rhodobacterales</taxon>
        <taxon>Paracoccaceae</taxon>
        <taxon>Pseudohalocynthiibacter</taxon>
    </lineage>
</organism>
<gene>
    <name evidence="2" type="ORF">ACFFUT_17975</name>
</gene>
<protein>
    <submittedName>
        <fullName evidence="2">GNAT family N-acetyltransferase</fullName>
        <ecNumber evidence="2">2.3.-.-</ecNumber>
    </submittedName>
</protein>
<keyword evidence="3" id="KW-1185">Reference proteome</keyword>
<proteinExistence type="predicted"/>
<evidence type="ECO:0000259" key="1">
    <source>
        <dbReference type="PROSITE" id="PS51186"/>
    </source>
</evidence>
<reference evidence="2 3" key="1">
    <citation type="submission" date="2024-09" db="EMBL/GenBank/DDBJ databases">
        <authorList>
            <person name="Sun Q."/>
            <person name="Mori K."/>
        </authorList>
    </citation>
    <scope>NUCLEOTIDE SEQUENCE [LARGE SCALE GENOMIC DNA]</scope>
    <source>
        <strain evidence="2 3">CECT 8726</strain>
    </source>
</reference>
<keyword evidence="2" id="KW-0808">Transferase</keyword>
<evidence type="ECO:0000313" key="2">
    <source>
        <dbReference type="EMBL" id="MFB9233685.1"/>
    </source>
</evidence>
<dbReference type="SUPFAM" id="SSF55729">
    <property type="entry name" value="Acyl-CoA N-acyltransferases (Nat)"/>
    <property type="match status" value="1"/>
</dbReference>
<dbReference type="EC" id="2.3.-.-" evidence="2"/>
<keyword evidence="2" id="KW-0012">Acyltransferase</keyword>
<evidence type="ECO:0000313" key="3">
    <source>
        <dbReference type="Proteomes" id="UP001589683"/>
    </source>
</evidence>
<comment type="caution">
    <text evidence="2">The sequence shown here is derived from an EMBL/GenBank/DDBJ whole genome shotgun (WGS) entry which is preliminary data.</text>
</comment>
<dbReference type="Pfam" id="PF00583">
    <property type="entry name" value="Acetyltransf_1"/>
    <property type="match status" value="1"/>
</dbReference>
<dbReference type="PROSITE" id="PS51186">
    <property type="entry name" value="GNAT"/>
    <property type="match status" value="1"/>
</dbReference>
<name>A0ABV5JJQ5_9RHOB</name>
<dbReference type="Gene3D" id="3.40.630.30">
    <property type="match status" value="1"/>
</dbReference>
<dbReference type="RefSeq" id="WP_213889520.1">
    <property type="nucleotide sequence ID" value="NZ_JAGFNU010000007.1"/>
</dbReference>